<evidence type="ECO:0000313" key="3">
    <source>
        <dbReference type="Proteomes" id="UP000594454"/>
    </source>
</evidence>
<dbReference type="AlphaFoldDB" id="A0A7R8Z0T9"/>
<gene>
    <name evidence="2" type="ORF">HERILL_LOCUS13770</name>
</gene>
<sequence length="166" mass="18110">MFLDHTYKVLLIFGGRFRCRSLIYDLFWNPLKVVVTRRPAVKDYSSVEKCTKIDDLQKTQARNKPADGSGHLNPKSGQRDKTPAPGQKGGAPTKATAHTAKQPVPAKQAAAGNNKQNATPKQSSAQATPKPAAAAAKIQKKPKKKHQQHDLVVTIDLVSTSTIDKY</sequence>
<protein>
    <submittedName>
        <fullName evidence="2">Uncharacterized protein</fullName>
    </submittedName>
</protein>
<evidence type="ECO:0000313" key="2">
    <source>
        <dbReference type="EMBL" id="CAD7091353.1"/>
    </source>
</evidence>
<feature type="compositionally biased region" description="Low complexity" evidence="1">
    <location>
        <begin position="100"/>
        <end position="118"/>
    </location>
</feature>
<dbReference type="Proteomes" id="UP000594454">
    <property type="component" value="Chromosome 5"/>
</dbReference>
<reference evidence="2 3" key="1">
    <citation type="submission" date="2020-11" db="EMBL/GenBank/DDBJ databases">
        <authorList>
            <person name="Wallbank WR R."/>
            <person name="Pardo Diaz C."/>
            <person name="Kozak K."/>
            <person name="Martin S."/>
            <person name="Jiggins C."/>
            <person name="Moest M."/>
            <person name="Warren A I."/>
            <person name="Generalovic N T."/>
            <person name="Byers J.R.P. K."/>
            <person name="Montejo-Kovacevich G."/>
            <person name="Yen C E."/>
        </authorList>
    </citation>
    <scope>NUCLEOTIDE SEQUENCE [LARGE SCALE GENOMIC DNA]</scope>
</reference>
<feature type="compositionally biased region" description="Basic residues" evidence="1">
    <location>
        <begin position="138"/>
        <end position="147"/>
    </location>
</feature>
<dbReference type="EMBL" id="LR899013">
    <property type="protein sequence ID" value="CAD7091353.1"/>
    <property type="molecule type" value="Genomic_DNA"/>
</dbReference>
<dbReference type="InParanoid" id="A0A7R8Z0T9"/>
<feature type="region of interest" description="Disordered" evidence="1">
    <location>
        <begin position="55"/>
        <end position="150"/>
    </location>
</feature>
<dbReference type="OrthoDB" id="26525at2759"/>
<organism evidence="2 3">
    <name type="scientific">Hermetia illucens</name>
    <name type="common">Black soldier fly</name>
    <dbReference type="NCBI Taxonomy" id="343691"/>
    <lineage>
        <taxon>Eukaryota</taxon>
        <taxon>Metazoa</taxon>
        <taxon>Ecdysozoa</taxon>
        <taxon>Arthropoda</taxon>
        <taxon>Hexapoda</taxon>
        <taxon>Insecta</taxon>
        <taxon>Pterygota</taxon>
        <taxon>Neoptera</taxon>
        <taxon>Endopterygota</taxon>
        <taxon>Diptera</taxon>
        <taxon>Brachycera</taxon>
        <taxon>Stratiomyomorpha</taxon>
        <taxon>Stratiomyidae</taxon>
        <taxon>Hermetiinae</taxon>
        <taxon>Hermetia</taxon>
    </lineage>
</organism>
<feature type="compositionally biased region" description="Low complexity" evidence="1">
    <location>
        <begin position="125"/>
        <end position="137"/>
    </location>
</feature>
<accession>A0A7R8Z0T9</accession>
<proteinExistence type="predicted"/>
<keyword evidence="3" id="KW-1185">Reference proteome</keyword>
<evidence type="ECO:0000256" key="1">
    <source>
        <dbReference type="SAM" id="MobiDB-lite"/>
    </source>
</evidence>
<name>A0A7R8Z0T9_HERIL</name>